<dbReference type="AlphaFoldDB" id="A0A239KML8"/>
<dbReference type="Pfam" id="PF00561">
    <property type="entry name" value="Abhydrolase_1"/>
    <property type="match status" value="1"/>
</dbReference>
<sequence>MNNLILIHGALGNSDQMSPLKEMLEKDFNVHLLELEGHGASSSNEKAFAIDDFVSQLDDCIDTVGNAHIFGYSMGGFITLLSAASGNQNIQSITTLGTKMKWSPEIAEQEVKQLNPEKIKEKVPAFARALEKKHGVHWENVLNRTAAFMKTLGDEAPITKKRMSQINIPVQLCLSDQDQMVSKEESEEVNALLMNSRLHIIPESKHPIEQTNLTALAEKVRFFIQSVS</sequence>
<organism evidence="2 3">
    <name type="scientific">Ekhidna lutea</name>
    <dbReference type="NCBI Taxonomy" id="447679"/>
    <lineage>
        <taxon>Bacteria</taxon>
        <taxon>Pseudomonadati</taxon>
        <taxon>Bacteroidota</taxon>
        <taxon>Cytophagia</taxon>
        <taxon>Cytophagales</taxon>
        <taxon>Reichenbachiellaceae</taxon>
        <taxon>Ekhidna</taxon>
    </lineage>
</organism>
<proteinExistence type="predicted"/>
<dbReference type="GO" id="GO:0047372">
    <property type="term" value="F:monoacylglycerol lipase activity"/>
    <property type="evidence" value="ECO:0007669"/>
    <property type="project" value="TreeGrafter"/>
</dbReference>
<dbReference type="EMBL" id="FZPD01000004">
    <property type="protein sequence ID" value="SNT18962.1"/>
    <property type="molecule type" value="Genomic_DNA"/>
</dbReference>
<gene>
    <name evidence="2" type="ORF">SAMN05421640_2748</name>
</gene>
<dbReference type="SUPFAM" id="SSF53474">
    <property type="entry name" value="alpha/beta-Hydrolases"/>
    <property type="match status" value="1"/>
</dbReference>
<evidence type="ECO:0000313" key="2">
    <source>
        <dbReference type="EMBL" id="SNT18962.1"/>
    </source>
</evidence>
<name>A0A239KML8_EKHLU</name>
<dbReference type="RefSeq" id="WP_089357431.1">
    <property type="nucleotide sequence ID" value="NZ_FZPD01000004.1"/>
</dbReference>
<evidence type="ECO:0000313" key="3">
    <source>
        <dbReference type="Proteomes" id="UP000198393"/>
    </source>
</evidence>
<dbReference type="Gene3D" id="3.40.50.1820">
    <property type="entry name" value="alpha/beta hydrolase"/>
    <property type="match status" value="1"/>
</dbReference>
<reference evidence="2 3" key="1">
    <citation type="submission" date="2017-06" db="EMBL/GenBank/DDBJ databases">
        <authorList>
            <person name="Kim H.J."/>
            <person name="Triplett B.A."/>
        </authorList>
    </citation>
    <scope>NUCLEOTIDE SEQUENCE [LARGE SCALE GENOMIC DNA]</scope>
    <source>
        <strain evidence="2 3">DSM 19307</strain>
    </source>
</reference>
<dbReference type="GO" id="GO:0016020">
    <property type="term" value="C:membrane"/>
    <property type="evidence" value="ECO:0007669"/>
    <property type="project" value="TreeGrafter"/>
</dbReference>
<keyword evidence="3" id="KW-1185">Reference proteome</keyword>
<dbReference type="PANTHER" id="PTHR43798">
    <property type="entry name" value="MONOACYLGLYCEROL LIPASE"/>
    <property type="match status" value="1"/>
</dbReference>
<evidence type="ECO:0000259" key="1">
    <source>
        <dbReference type="Pfam" id="PF00561"/>
    </source>
</evidence>
<dbReference type="InterPro" id="IPR000073">
    <property type="entry name" value="AB_hydrolase_1"/>
</dbReference>
<dbReference type="PANTHER" id="PTHR43798:SF5">
    <property type="entry name" value="MONOACYLGLYCEROL LIPASE ABHD6"/>
    <property type="match status" value="1"/>
</dbReference>
<accession>A0A239KML8</accession>
<dbReference type="Proteomes" id="UP000198393">
    <property type="component" value="Unassembled WGS sequence"/>
</dbReference>
<dbReference type="GO" id="GO:0046464">
    <property type="term" value="P:acylglycerol catabolic process"/>
    <property type="evidence" value="ECO:0007669"/>
    <property type="project" value="TreeGrafter"/>
</dbReference>
<dbReference type="InterPro" id="IPR050266">
    <property type="entry name" value="AB_hydrolase_sf"/>
</dbReference>
<protein>
    <submittedName>
        <fullName evidence="2">Pimeloyl-ACP methyl ester carboxylesterase</fullName>
    </submittedName>
</protein>
<dbReference type="OrthoDB" id="9780932at2"/>
<dbReference type="InterPro" id="IPR029058">
    <property type="entry name" value="AB_hydrolase_fold"/>
</dbReference>
<feature type="domain" description="AB hydrolase-1" evidence="1">
    <location>
        <begin position="3"/>
        <end position="112"/>
    </location>
</feature>